<dbReference type="InterPro" id="IPR029491">
    <property type="entry name" value="Helicase_HTH"/>
</dbReference>
<dbReference type="GO" id="GO:0006281">
    <property type="term" value="P:DNA repair"/>
    <property type="evidence" value="ECO:0007669"/>
    <property type="project" value="UniProtKB-KW"/>
</dbReference>
<keyword evidence="4" id="KW-0479">Metal-binding</keyword>
<dbReference type="PANTHER" id="PTHR13710:SF105">
    <property type="entry name" value="ATP-DEPENDENT DNA HELICASE Q1"/>
    <property type="match status" value="1"/>
</dbReference>
<dbReference type="FunFam" id="3.40.50.300:FF:000296">
    <property type="entry name" value="ATP-dependent DNA helicase RecQ"/>
    <property type="match status" value="1"/>
</dbReference>
<dbReference type="GO" id="GO:0003677">
    <property type="term" value="F:DNA binding"/>
    <property type="evidence" value="ECO:0007669"/>
    <property type="project" value="UniProtKB-KW"/>
</dbReference>
<dbReference type="InterPro" id="IPR006293">
    <property type="entry name" value="DNA_helicase_ATP-dep_RecQ_bac"/>
</dbReference>
<dbReference type="InterPro" id="IPR001650">
    <property type="entry name" value="Helicase_C-like"/>
</dbReference>
<dbReference type="SUPFAM" id="SSF52540">
    <property type="entry name" value="P-loop containing nucleoside triphosphate hydrolases"/>
    <property type="match status" value="1"/>
</dbReference>
<dbReference type="GO" id="GO:0009378">
    <property type="term" value="F:four-way junction helicase activity"/>
    <property type="evidence" value="ECO:0007669"/>
    <property type="project" value="TreeGrafter"/>
</dbReference>
<keyword evidence="6" id="KW-0227">DNA damage</keyword>
<comment type="catalytic activity">
    <reaction evidence="15">
        <text>Couples ATP hydrolysis with the unwinding of duplex DNA by translocating in the 3'-5' direction.</text>
        <dbReference type="EC" id="5.6.2.4"/>
    </reaction>
</comment>
<dbReference type="Pfam" id="PF00570">
    <property type="entry name" value="HRDC"/>
    <property type="match status" value="1"/>
</dbReference>
<dbReference type="PANTHER" id="PTHR13710">
    <property type="entry name" value="DNA HELICASE RECQ FAMILY MEMBER"/>
    <property type="match status" value="1"/>
</dbReference>
<dbReference type="InterPro" id="IPR014001">
    <property type="entry name" value="Helicase_ATP-bd"/>
</dbReference>
<evidence type="ECO:0000256" key="4">
    <source>
        <dbReference type="ARBA" id="ARBA00022723"/>
    </source>
</evidence>
<comment type="cofactor">
    <cofactor evidence="2">
        <name>Zn(2+)</name>
        <dbReference type="ChEBI" id="CHEBI:29105"/>
    </cofactor>
</comment>
<evidence type="ECO:0000256" key="6">
    <source>
        <dbReference type="ARBA" id="ARBA00022763"/>
    </source>
</evidence>
<dbReference type="AlphaFoldDB" id="A0A0D8ICF4"/>
<dbReference type="InterPro" id="IPR004589">
    <property type="entry name" value="DNA_helicase_ATP-dep_RecQ"/>
</dbReference>
<comment type="similarity">
    <text evidence="3">Belongs to the helicase family. RecQ subfamily.</text>
</comment>
<accession>A0A0D8ICF4</accession>
<evidence type="ECO:0000256" key="3">
    <source>
        <dbReference type="ARBA" id="ARBA00005446"/>
    </source>
</evidence>
<dbReference type="Pfam" id="PF14493">
    <property type="entry name" value="HTH_40"/>
    <property type="match status" value="1"/>
</dbReference>
<sequence>MDIYKQLKTYFGYDMFKKGQEKLIKGILEGYDVLGIMPTGGGKSLCYQLPAVILEGVTIVVSPLISLMKDQVDALQEMGIEAACINSTLQTSELVEIMQEIESNRYKIVFVAPERLNSNSFMNMIRHIKVSLIAIDEAHCISQWGHDFRPSYLEIPRFIKRFKDRPVVAAFTATATKEIIVEIKALIGLQKPLEVTTGFDRPNLFYQVVKEGNKLAYLTNYLSNHFQEESGIIYCATRKTVEALVKKLKEKGISASGYHGGMETEVRQRNQESFMFNRTRIIVATNAFGMGIDKPDVRFVIHYNMPKNMEAYYQEAGRGGRDGEESHCILMYSPSDVVKQKLMIAGEEVAAEREALQYKNLQYLIDFCHTNDCLRNKILGYFGEEVTKENCGKCSNCLDQSEMMDITVEAQKVLSCIYRVNQRYGANIVIQVLRGSKNKKILEQGLNQVSTYNIMKDYSEKAIREVIMTLSARNYIHITTDKFPVLKLTSQSREVLQGKVKVYHKKDLIEKSLSENKKDVLGKKITDDYDEELLSLLKELRHTIAGEHNLPPFMIFHDRTLKEMASCFPQSQEAFLKISGVGMKKFENYGEKFLELIKDYCIRKKIDASLQEDKSHKSNEETEYSRYQLTYNCYLEGLSLEEIASKRDFKPATILQHLVRCQQEGLEIDWRRFMDDPAKEEAVIEVVKKIGAQKLKPIKEALPQDISYEDIRVVIIKNAL</sequence>
<keyword evidence="9" id="KW-0862">Zinc</keyword>
<evidence type="ECO:0000256" key="1">
    <source>
        <dbReference type="ARBA" id="ARBA00001946"/>
    </source>
</evidence>
<evidence type="ECO:0000256" key="15">
    <source>
        <dbReference type="ARBA" id="ARBA00034617"/>
    </source>
</evidence>
<keyword evidence="7 17" id="KW-0378">Hydrolase</keyword>
<reference evidence="17 18" key="1">
    <citation type="submission" date="2014-10" db="EMBL/GenBank/DDBJ databases">
        <title>Genome sequence of Clostridium aceticum DSM 1496.</title>
        <authorList>
            <person name="Poehlein A."/>
            <person name="Schiel-Bengelsdorf B."/>
            <person name="Gottschalk G."/>
            <person name="Duerre P."/>
            <person name="Daniel R."/>
        </authorList>
    </citation>
    <scope>NUCLEOTIDE SEQUENCE [LARGE SCALE GENOMIC DNA]</scope>
    <source>
        <strain evidence="17 18">DSM 1496</strain>
    </source>
</reference>
<dbReference type="Gene3D" id="1.10.10.1390">
    <property type="entry name" value="ATP-dependent DNA helicase RecQ"/>
    <property type="match status" value="1"/>
</dbReference>
<dbReference type="RefSeq" id="WP_044823631.1">
    <property type="nucleotide sequence ID" value="NZ_CP009687.1"/>
</dbReference>
<evidence type="ECO:0000256" key="7">
    <source>
        <dbReference type="ARBA" id="ARBA00022801"/>
    </source>
</evidence>
<keyword evidence="12" id="KW-0233">DNA recombination</keyword>
<evidence type="ECO:0000313" key="18">
    <source>
        <dbReference type="Proteomes" id="UP000035704"/>
    </source>
</evidence>
<dbReference type="PROSITE" id="PS50967">
    <property type="entry name" value="HRDC"/>
    <property type="match status" value="1"/>
</dbReference>
<dbReference type="STRING" id="84022.CACET_c13900"/>
<evidence type="ECO:0000256" key="9">
    <source>
        <dbReference type="ARBA" id="ARBA00022833"/>
    </source>
</evidence>
<keyword evidence="11" id="KW-0238">DNA-binding</keyword>
<dbReference type="InterPro" id="IPR011545">
    <property type="entry name" value="DEAD/DEAH_box_helicase_dom"/>
</dbReference>
<dbReference type="InterPro" id="IPR032284">
    <property type="entry name" value="RecQ_Zn-bd"/>
</dbReference>
<dbReference type="PATRIC" id="fig|84022.5.peg.2850"/>
<keyword evidence="8 17" id="KW-0347">Helicase</keyword>
<evidence type="ECO:0000256" key="8">
    <source>
        <dbReference type="ARBA" id="ARBA00022806"/>
    </source>
</evidence>
<evidence type="ECO:0000256" key="11">
    <source>
        <dbReference type="ARBA" id="ARBA00023125"/>
    </source>
</evidence>
<dbReference type="SUPFAM" id="SSF46785">
    <property type="entry name" value="Winged helix' DNA-binding domain"/>
    <property type="match status" value="1"/>
</dbReference>
<evidence type="ECO:0000256" key="12">
    <source>
        <dbReference type="ARBA" id="ARBA00023172"/>
    </source>
</evidence>
<dbReference type="GO" id="GO:0043590">
    <property type="term" value="C:bacterial nucleoid"/>
    <property type="evidence" value="ECO:0007669"/>
    <property type="project" value="TreeGrafter"/>
</dbReference>
<evidence type="ECO:0000256" key="14">
    <source>
        <dbReference type="ARBA" id="ARBA00023235"/>
    </source>
</evidence>
<dbReference type="Gene3D" id="1.10.150.80">
    <property type="entry name" value="HRDC domain"/>
    <property type="match status" value="1"/>
</dbReference>
<evidence type="ECO:0000256" key="2">
    <source>
        <dbReference type="ARBA" id="ARBA00001947"/>
    </source>
</evidence>
<dbReference type="PROSITE" id="PS51194">
    <property type="entry name" value="HELICASE_CTER"/>
    <property type="match status" value="1"/>
</dbReference>
<dbReference type="Gene3D" id="1.10.10.10">
    <property type="entry name" value="Winged helix-like DNA-binding domain superfamily/Winged helix DNA-binding domain"/>
    <property type="match status" value="1"/>
</dbReference>
<dbReference type="PROSITE" id="PS51192">
    <property type="entry name" value="HELICASE_ATP_BIND_1"/>
    <property type="match status" value="1"/>
</dbReference>
<dbReference type="FunFam" id="3.40.50.300:FF:000156">
    <property type="entry name" value="ATP-dependent DNA helicase recQ"/>
    <property type="match status" value="1"/>
</dbReference>
<proteinExistence type="inferred from homology"/>
<dbReference type="GO" id="GO:0016787">
    <property type="term" value="F:hydrolase activity"/>
    <property type="evidence" value="ECO:0007669"/>
    <property type="project" value="UniProtKB-KW"/>
</dbReference>
<organism evidence="17 18">
    <name type="scientific">Clostridium aceticum</name>
    <dbReference type="NCBI Taxonomy" id="84022"/>
    <lineage>
        <taxon>Bacteria</taxon>
        <taxon>Bacillati</taxon>
        <taxon>Bacillota</taxon>
        <taxon>Clostridia</taxon>
        <taxon>Eubacteriales</taxon>
        <taxon>Clostridiaceae</taxon>
        <taxon>Clostridium</taxon>
    </lineage>
</organism>
<dbReference type="GO" id="GO:0005524">
    <property type="term" value="F:ATP binding"/>
    <property type="evidence" value="ECO:0007669"/>
    <property type="project" value="UniProtKB-KW"/>
</dbReference>
<dbReference type="Pfam" id="PF09382">
    <property type="entry name" value="RQC"/>
    <property type="match status" value="1"/>
</dbReference>
<dbReference type="SMART" id="SM00341">
    <property type="entry name" value="HRDC"/>
    <property type="match status" value="1"/>
</dbReference>
<dbReference type="GO" id="GO:0006260">
    <property type="term" value="P:DNA replication"/>
    <property type="evidence" value="ECO:0007669"/>
    <property type="project" value="InterPro"/>
</dbReference>
<evidence type="ECO:0000256" key="13">
    <source>
        <dbReference type="ARBA" id="ARBA00023204"/>
    </source>
</evidence>
<dbReference type="Pfam" id="PF00270">
    <property type="entry name" value="DEAD"/>
    <property type="match status" value="1"/>
</dbReference>
<gene>
    <name evidence="17" type="primary">recQ</name>
    <name evidence="17" type="ORF">CACET_c13900</name>
</gene>
<keyword evidence="5" id="KW-0547">Nucleotide-binding</keyword>
<dbReference type="CDD" id="cd18794">
    <property type="entry name" value="SF2_C_RecQ"/>
    <property type="match status" value="1"/>
</dbReference>
<dbReference type="InterPro" id="IPR010997">
    <property type="entry name" value="HRDC-like_sf"/>
</dbReference>
<dbReference type="EC" id="5.6.2.4" evidence="16"/>
<comment type="cofactor">
    <cofactor evidence="1">
        <name>Mg(2+)</name>
        <dbReference type="ChEBI" id="CHEBI:18420"/>
    </cofactor>
</comment>
<protein>
    <recommendedName>
        <fullName evidence="16">DNA helicase RecQ</fullName>
        <ecNumber evidence="16">5.6.2.4</ecNumber>
    </recommendedName>
</protein>
<dbReference type="GO" id="GO:0009432">
    <property type="term" value="P:SOS response"/>
    <property type="evidence" value="ECO:0007669"/>
    <property type="project" value="UniProtKB-UniRule"/>
</dbReference>
<keyword evidence="10" id="KW-0067">ATP-binding</keyword>
<keyword evidence="14" id="KW-0413">Isomerase</keyword>
<evidence type="ECO:0000256" key="16">
    <source>
        <dbReference type="NCBIfam" id="TIGR01389"/>
    </source>
</evidence>
<dbReference type="InterPro" id="IPR036388">
    <property type="entry name" value="WH-like_DNA-bd_sf"/>
</dbReference>
<evidence type="ECO:0000313" key="17">
    <source>
        <dbReference type="EMBL" id="AKL94855.1"/>
    </source>
</evidence>
<dbReference type="InterPro" id="IPR018982">
    <property type="entry name" value="RQC_domain"/>
</dbReference>
<dbReference type="Proteomes" id="UP000035704">
    <property type="component" value="Chromosome"/>
</dbReference>
<dbReference type="Pfam" id="PF16124">
    <property type="entry name" value="RecQ_Zn_bind"/>
    <property type="match status" value="1"/>
</dbReference>
<dbReference type="GO" id="GO:0005737">
    <property type="term" value="C:cytoplasm"/>
    <property type="evidence" value="ECO:0007669"/>
    <property type="project" value="TreeGrafter"/>
</dbReference>
<dbReference type="InterPro" id="IPR036390">
    <property type="entry name" value="WH_DNA-bd_sf"/>
</dbReference>
<dbReference type="InterPro" id="IPR002121">
    <property type="entry name" value="HRDC_dom"/>
</dbReference>
<dbReference type="KEGG" id="cace:CACET_c13900"/>
<dbReference type="CDD" id="cd17920">
    <property type="entry name" value="DEXHc_RecQ"/>
    <property type="match status" value="1"/>
</dbReference>
<dbReference type="OrthoDB" id="9763310at2"/>
<keyword evidence="18" id="KW-1185">Reference proteome</keyword>
<dbReference type="SMART" id="SM00956">
    <property type="entry name" value="RQC"/>
    <property type="match status" value="1"/>
</dbReference>
<dbReference type="NCBIfam" id="TIGR00614">
    <property type="entry name" value="recQ_fam"/>
    <property type="match status" value="1"/>
</dbReference>
<keyword evidence="13" id="KW-0234">DNA repair</keyword>
<dbReference type="GO" id="GO:0046872">
    <property type="term" value="F:metal ion binding"/>
    <property type="evidence" value="ECO:0007669"/>
    <property type="project" value="UniProtKB-KW"/>
</dbReference>
<dbReference type="Gene3D" id="3.40.50.300">
    <property type="entry name" value="P-loop containing nucleotide triphosphate hydrolases"/>
    <property type="match status" value="2"/>
</dbReference>
<name>A0A0D8ICF4_9CLOT</name>
<dbReference type="GO" id="GO:0030894">
    <property type="term" value="C:replisome"/>
    <property type="evidence" value="ECO:0007669"/>
    <property type="project" value="TreeGrafter"/>
</dbReference>
<evidence type="ECO:0000256" key="5">
    <source>
        <dbReference type="ARBA" id="ARBA00022741"/>
    </source>
</evidence>
<dbReference type="GO" id="GO:0006310">
    <property type="term" value="P:DNA recombination"/>
    <property type="evidence" value="ECO:0007669"/>
    <property type="project" value="UniProtKB-UniRule"/>
</dbReference>
<dbReference type="FunFam" id="1.10.150.80:FF:000002">
    <property type="entry name" value="ATP-dependent DNA helicase RecQ"/>
    <property type="match status" value="1"/>
</dbReference>
<dbReference type="SUPFAM" id="SSF47819">
    <property type="entry name" value="HRDC-like"/>
    <property type="match status" value="1"/>
</dbReference>
<dbReference type="InterPro" id="IPR027417">
    <property type="entry name" value="P-loop_NTPase"/>
</dbReference>
<dbReference type="NCBIfam" id="TIGR01389">
    <property type="entry name" value="recQ"/>
    <property type="match status" value="1"/>
</dbReference>
<dbReference type="SMART" id="SM00487">
    <property type="entry name" value="DEXDc"/>
    <property type="match status" value="1"/>
</dbReference>
<dbReference type="Pfam" id="PF00271">
    <property type="entry name" value="Helicase_C"/>
    <property type="match status" value="1"/>
</dbReference>
<dbReference type="EMBL" id="CP009687">
    <property type="protein sequence ID" value="AKL94855.1"/>
    <property type="molecule type" value="Genomic_DNA"/>
</dbReference>
<evidence type="ECO:0000256" key="10">
    <source>
        <dbReference type="ARBA" id="ARBA00022840"/>
    </source>
</evidence>
<dbReference type="SMART" id="SM00490">
    <property type="entry name" value="HELICc"/>
    <property type="match status" value="1"/>
</dbReference>
<dbReference type="GO" id="GO:0043138">
    <property type="term" value="F:3'-5' DNA helicase activity"/>
    <property type="evidence" value="ECO:0007669"/>
    <property type="project" value="UniProtKB-EC"/>
</dbReference>
<dbReference type="InterPro" id="IPR044876">
    <property type="entry name" value="HRDC_dom_sf"/>
</dbReference>